<comment type="caution">
    <text evidence="1">The sequence shown here is derived from an EMBL/GenBank/DDBJ whole genome shotgun (WGS) entry which is preliminary data.</text>
</comment>
<protein>
    <submittedName>
        <fullName evidence="1">Uncharacterized protein</fullName>
    </submittedName>
</protein>
<dbReference type="OrthoDB" id="2410195at2759"/>
<proteinExistence type="predicted"/>
<evidence type="ECO:0000313" key="2">
    <source>
        <dbReference type="Proteomes" id="UP000281677"/>
    </source>
</evidence>
<name>A0A3M7I0C3_HORWE</name>
<accession>A0A3M7I0C3</accession>
<gene>
    <name evidence="1" type="ORF">D0859_17114</name>
</gene>
<dbReference type="EMBL" id="QWIT01001246">
    <property type="protein sequence ID" value="RMZ18899.1"/>
    <property type="molecule type" value="Genomic_DNA"/>
</dbReference>
<reference evidence="1 2" key="1">
    <citation type="journal article" date="2018" name="BMC Genomics">
        <title>Genomic evidence for intraspecific hybridization in a clonal and extremely halotolerant yeast.</title>
        <authorList>
            <person name="Gostincar C."/>
            <person name="Stajich J.E."/>
            <person name="Zupancic J."/>
            <person name="Zalar P."/>
            <person name="Gunde-Cimerman N."/>
        </authorList>
    </citation>
    <scope>NUCLEOTIDE SEQUENCE [LARGE SCALE GENOMIC DNA]</scope>
    <source>
        <strain evidence="1 2">EXF-120</strain>
    </source>
</reference>
<organism evidence="1 2">
    <name type="scientific">Hortaea werneckii</name>
    <name type="common">Black yeast</name>
    <name type="synonym">Cladosporium werneckii</name>
    <dbReference type="NCBI Taxonomy" id="91943"/>
    <lineage>
        <taxon>Eukaryota</taxon>
        <taxon>Fungi</taxon>
        <taxon>Dikarya</taxon>
        <taxon>Ascomycota</taxon>
        <taxon>Pezizomycotina</taxon>
        <taxon>Dothideomycetes</taxon>
        <taxon>Dothideomycetidae</taxon>
        <taxon>Mycosphaerellales</taxon>
        <taxon>Teratosphaeriaceae</taxon>
        <taxon>Hortaea</taxon>
    </lineage>
</organism>
<evidence type="ECO:0000313" key="1">
    <source>
        <dbReference type="EMBL" id="RMZ18899.1"/>
    </source>
</evidence>
<dbReference type="Proteomes" id="UP000281677">
    <property type="component" value="Unassembled WGS sequence"/>
</dbReference>
<dbReference type="AlphaFoldDB" id="A0A3M7I0C3"/>
<sequence>MVANGDRLSKVTEFATLLGVESSLLRGARIALDKFLESTAKIGYHFFPIRERLVKGARDDPNTIFLVNDLPPVLRQIEVLNASIKRILYNFFIEQPIKGARAYYIYSVFYN</sequence>